<dbReference type="EMBL" id="WELI01000010">
    <property type="protein sequence ID" value="KAB7727672.1"/>
    <property type="molecule type" value="Genomic_DNA"/>
</dbReference>
<dbReference type="SUPFAM" id="SSF109854">
    <property type="entry name" value="DinB/YfiT-like putative metalloenzymes"/>
    <property type="match status" value="1"/>
</dbReference>
<protein>
    <submittedName>
        <fullName evidence="4">DinB family protein</fullName>
    </submittedName>
</protein>
<dbReference type="InterPro" id="IPR007837">
    <property type="entry name" value="DinB"/>
</dbReference>
<comment type="similarity">
    <text evidence="1">Belongs to the DinB family.</text>
</comment>
<dbReference type="GO" id="GO:0046872">
    <property type="term" value="F:metal ion binding"/>
    <property type="evidence" value="ECO:0007669"/>
    <property type="project" value="UniProtKB-KW"/>
</dbReference>
<keyword evidence="5" id="KW-1185">Reference proteome</keyword>
<sequence length="149" mass="16264">MTGELLANLWRINQASAQGPINKLTPENYQNRLTPETASAGFIALHAAEAMHNFAQIIFGRPVTIKTRAVGGVSDTGQPIDLDELKQFVTDSFALIAEQISALPDEQWTEEIQTPFGVSTRMGVLAFLMHHNSYHAGQIAQAAKKGSQF</sequence>
<feature type="binding site" evidence="3">
    <location>
        <position position="46"/>
    </location>
    <ligand>
        <name>a divalent metal cation</name>
        <dbReference type="ChEBI" id="CHEBI:60240"/>
    </ligand>
</feature>
<accession>A0A7J5TWM5</accession>
<comment type="caution">
    <text evidence="4">The sequence shown here is derived from an EMBL/GenBank/DDBJ whole genome shotgun (WGS) entry which is preliminary data.</text>
</comment>
<evidence type="ECO:0000313" key="5">
    <source>
        <dbReference type="Proteomes" id="UP000488299"/>
    </source>
</evidence>
<organism evidence="4 5">
    <name type="scientific">Rudanella paleaurantiibacter</name>
    <dbReference type="NCBI Taxonomy" id="2614655"/>
    <lineage>
        <taxon>Bacteria</taxon>
        <taxon>Pseudomonadati</taxon>
        <taxon>Bacteroidota</taxon>
        <taxon>Cytophagia</taxon>
        <taxon>Cytophagales</taxon>
        <taxon>Cytophagaceae</taxon>
        <taxon>Rudanella</taxon>
    </lineage>
</organism>
<reference evidence="4 5" key="1">
    <citation type="submission" date="2019-10" db="EMBL/GenBank/DDBJ databases">
        <title>Rudanella paleaurantiibacter sp. nov., isolated from sludge.</title>
        <authorList>
            <person name="Xu S.Q."/>
        </authorList>
    </citation>
    <scope>NUCLEOTIDE SEQUENCE [LARGE SCALE GENOMIC DNA]</scope>
    <source>
        <strain evidence="4 5">HX-22-17</strain>
    </source>
</reference>
<proteinExistence type="inferred from homology"/>
<dbReference type="AlphaFoldDB" id="A0A7J5TWM5"/>
<dbReference type="Proteomes" id="UP000488299">
    <property type="component" value="Unassembled WGS sequence"/>
</dbReference>
<evidence type="ECO:0000256" key="3">
    <source>
        <dbReference type="PIRSR" id="PIRSR607837-1"/>
    </source>
</evidence>
<dbReference type="InterPro" id="IPR034660">
    <property type="entry name" value="DinB/YfiT-like"/>
</dbReference>
<evidence type="ECO:0000313" key="4">
    <source>
        <dbReference type="EMBL" id="KAB7727672.1"/>
    </source>
</evidence>
<feature type="binding site" evidence="3">
    <location>
        <position position="131"/>
    </location>
    <ligand>
        <name>a divalent metal cation</name>
        <dbReference type="ChEBI" id="CHEBI:60240"/>
    </ligand>
</feature>
<dbReference type="Gene3D" id="1.20.120.450">
    <property type="entry name" value="dinb family like domain"/>
    <property type="match status" value="1"/>
</dbReference>
<keyword evidence="2 3" id="KW-0479">Metal-binding</keyword>
<evidence type="ECO:0000256" key="2">
    <source>
        <dbReference type="ARBA" id="ARBA00022723"/>
    </source>
</evidence>
<dbReference type="Pfam" id="PF05163">
    <property type="entry name" value="DinB"/>
    <property type="match status" value="1"/>
</dbReference>
<evidence type="ECO:0000256" key="1">
    <source>
        <dbReference type="ARBA" id="ARBA00008635"/>
    </source>
</evidence>
<dbReference type="RefSeq" id="WP_152126304.1">
    <property type="nucleotide sequence ID" value="NZ_WELI01000010.1"/>
</dbReference>
<feature type="binding site" evidence="3">
    <location>
        <position position="135"/>
    </location>
    <ligand>
        <name>a divalent metal cation</name>
        <dbReference type="ChEBI" id="CHEBI:60240"/>
    </ligand>
</feature>
<gene>
    <name evidence="4" type="ORF">F5984_21660</name>
</gene>
<name>A0A7J5TWM5_9BACT</name>